<dbReference type="EMBL" id="MU151062">
    <property type="protein sequence ID" value="KAF9453316.1"/>
    <property type="molecule type" value="Genomic_DNA"/>
</dbReference>
<evidence type="ECO:0000256" key="1">
    <source>
        <dbReference type="SAM" id="MobiDB-lite"/>
    </source>
</evidence>
<reference evidence="2" key="1">
    <citation type="submission" date="2020-11" db="EMBL/GenBank/DDBJ databases">
        <authorList>
            <consortium name="DOE Joint Genome Institute"/>
            <person name="Ahrendt S."/>
            <person name="Riley R."/>
            <person name="Andreopoulos W."/>
            <person name="Labutti K."/>
            <person name="Pangilinan J."/>
            <person name="Ruiz-Duenas F.J."/>
            <person name="Barrasa J.M."/>
            <person name="Sanchez-Garcia M."/>
            <person name="Camarero S."/>
            <person name="Miyauchi S."/>
            <person name="Serrano A."/>
            <person name="Linde D."/>
            <person name="Babiker R."/>
            <person name="Drula E."/>
            <person name="Ayuso-Fernandez I."/>
            <person name="Pacheco R."/>
            <person name="Padilla G."/>
            <person name="Ferreira P."/>
            <person name="Barriuso J."/>
            <person name="Kellner H."/>
            <person name="Castanera R."/>
            <person name="Alfaro M."/>
            <person name="Ramirez L."/>
            <person name="Pisabarro A.G."/>
            <person name="Kuo A."/>
            <person name="Tritt A."/>
            <person name="Lipzen A."/>
            <person name="He G."/>
            <person name="Yan M."/>
            <person name="Ng V."/>
            <person name="Cullen D."/>
            <person name="Martin F."/>
            <person name="Rosso M.-N."/>
            <person name="Henrissat B."/>
            <person name="Hibbett D."/>
            <person name="Martinez A.T."/>
            <person name="Grigoriev I.V."/>
        </authorList>
    </citation>
    <scope>NUCLEOTIDE SEQUENCE</scope>
    <source>
        <strain evidence="2">MF-IS2</strain>
    </source>
</reference>
<feature type="region of interest" description="Disordered" evidence="1">
    <location>
        <begin position="273"/>
        <end position="302"/>
    </location>
</feature>
<protein>
    <submittedName>
        <fullName evidence="2">Uncharacterized protein</fullName>
    </submittedName>
</protein>
<name>A0A9P5XQB0_9AGAR</name>
<evidence type="ECO:0000313" key="2">
    <source>
        <dbReference type="EMBL" id="KAF9453316.1"/>
    </source>
</evidence>
<dbReference type="OrthoDB" id="3265918at2759"/>
<accession>A0A9P5XQB0</accession>
<sequence>MSRCPSLGRLAKPPVYTHVHFYCQHPGSPTDLYQRKIGPNVLDPSHPATKTSYKNFPSASTDYFRLRAFPNALLIPNPDSTGSPAWPRIDSWVDRTNRAAEFQKRLNIKQTTGVQHGQSDTSTGFSKWVAPPVLIPHPDASVPMSLYFSIGKARTHKHAVKRRRLRTKLKDAINLVVTRGAQAREAQSGTRELVFDEDEVRERGNQWILPDWAYMCYPDPSLYLSPHPDLIQQVRISLRKIWDSGMRLEDSWAEAEMRKQTGSLPTSSMFEAQVRAKPQHAKGTAFSSVRSGEKTRFPKAGA</sequence>
<dbReference type="AlphaFoldDB" id="A0A9P5XQB0"/>
<organism evidence="2 3">
    <name type="scientific">Macrolepiota fuliginosa MF-IS2</name>
    <dbReference type="NCBI Taxonomy" id="1400762"/>
    <lineage>
        <taxon>Eukaryota</taxon>
        <taxon>Fungi</taxon>
        <taxon>Dikarya</taxon>
        <taxon>Basidiomycota</taxon>
        <taxon>Agaricomycotina</taxon>
        <taxon>Agaricomycetes</taxon>
        <taxon>Agaricomycetidae</taxon>
        <taxon>Agaricales</taxon>
        <taxon>Agaricineae</taxon>
        <taxon>Agaricaceae</taxon>
        <taxon>Macrolepiota</taxon>
    </lineage>
</organism>
<keyword evidence="3" id="KW-1185">Reference proteome</keyword>
<comment type="caution">
    <text evidence="2">The sequence shown here is derived from an EMBL/GenBank/DDBJ whole genome shotgun (WGS) entry which is preliminary data.</text>
</comment>
<proteinExistence type="predicted"/>
<gene>
    <name evidence="2" type="ORF">P691DRAFT_719754</name>
</gene>
<evidence type="ECO:0000313" key="3">
    <source>
        <dbReference type="Proteomes" id="UP000807342"/>
    </source>
</evidence>
<dbReference type="Proteomes" id="UP000807342">
    <property type="component" value="Unassembled WGS sequence"/>
</dbReference>